<evidence type="ECO:0000259" key="1">
    <source>
        <dbReference type="Pfam" id="PF07995"/>
    </source>
</evidence>
<dbReference type="EMBL" id="QGGO01000007">
    <property type="protein sequence ID" value="PWK27398.1"/>
    <property type="molecule type" value="Genomic_DNA"/>
</dbReference>
<dbReference type="InterPro" id="IPR011041">
    <property type="entry name" value="Quinoprot_gluc/sorb_DH_b-prop"/>
</dbReference>
<protein>
    <submittedName>
        <fullName evidence="2">Glucose/arabinose dehydrogenase</fullName>
    </submittedName>
</protein>
<accession>A0A316E9G3</accession>
<dbReference type="PANTHER" id="PTHR19328">
    <property type="entry name" value="HEDGEHOG-INTERACTING PROTEIN"/>
    <property type="match status" value="1"/>
</dbReference>
<comment type="caution">
    <text evidence="2">The sequence shown here is derived from an EMBL/GenBank/DDBJ whole genome shotgun (WGS) entry which is preliminary data.</text>
</comment>
<reference evidence="2 3" key="1">
    <citation type="submission" date="2018-05" db="EMBL/GenBank/DDBJ databases">
        <title>Genomic Encyclopedia of Archaeal and Bacterial Type Strains, Phase II (KMG-II): from individual species to whole genera.</title>
        <authorList>
            <person name="Goeker M."/>
        </authorList>
    </citation>
    <scope>NUCLEOTIDE SEQUENCE [LARGE SCALE GENOMIC DNA]</scope>
    <source>
        <strain evidence="2 3">DSM 22214</strain>
    </source>
</reference>
<gene>
    <name evidence="2" type="ORF">LV89_01711</name>
</gene>
<dbReference type="Gene3D" id="2.120.10.30">
    <property type="entry name" value="TolB, C-terminal domain"/>
    <property type="match status" value="1"/>
</dbReference>
<proteinExistence type="predicted"/>
<feature type="domain" description="Glucose/Sorbosone dehydrogenase" evidence="1">
    <location>
        <begin position="40"/>
        <end position="377"/>
    </location>
</feature>
<dbReference type="Pfam" id="PF07995">
    <property type="entry name" value="GSDH"/>
    <property type="match status" value="1"/>
</dbReference>
<dbReference type="SUPFAM" id="SSF50952">
    <property type="entry name" value="Soluble quinoprotein glucose dehydrogenase"/>
    <property type="match status" value="1"/>
</dbReference>
<dbReference type="Proteomes" id="UP000245489">
    <property type="component" value="Unassembled WGS sequence"/>
</dbReference>
<organism evidence="2 3">
    <name type="scientific">Arcicella aurantiaca</name>
    <dbReference type="NCBI Taxonomy" id="591202"/>
    <lineage>
        <taxon>Bacteria</taxon>
        <taxon>Pseudomonadati</taxon>
        <taxon>Bacteroidota</taxon>
        <taxon>Cytophagia</taxon>
        <taxon>Cytophagales</taxon>
        <taxon>Flectobacillaceae</taxon>
        <taxon>Arcicella</taxon>
    </lineage>
</organism>
<sequence>MKYLLLNFYLFILFGVIFPNISNAQNPELKLTEIVSGLFHPTNIASVGDGRLFVSQLDGKIQIVQNGTLLNTPFLDISSKIRDAEWGGIFGFTFHPNYAQNGYLYVHYVQKNAEASVYARYTRSANNSNIADPNSEQIVLVVPYPVNGHRSGHLAFGKDDFLYITTGDGASGARGSIGDTDGNAQNLQNLFGKILRIDVNNGSPYSIPSTNPYQIAGDNIPDEIWARGLRNPWHWSFDKETGDLWIGDNGQDDWEEVDFSPNNHAGGLNYGWRCYEGSHPYVSTGCGDASNYVMPLLDYAGYNSNGVGGSVLGGFVYRGTQYQSLRGWYVYGDYQTGKFWTLKRNTNGTFQNILQNITLPNPVSFGEEPNGELYVATFYEGKLYKISTNMIESVNSGNWNNTSTWSCNCIPTVNDEVIIQTPHNVTLTQNANAKYLQIKGRLIFNGNQVLGLAN</sequence>
<dbReference type="RefSeq" id="WP_109742472.1">
    <property type="nucleotide sequence ID" value="NZ_QGGO01000007.1"/>
</dbReference>
<evidence type="ECO:0000313" key="2">
    <source>
        <dbReference type="EMBL" id="PWK27398.1"/>
    </source>
</evidence>
<evidence type="ECO:0000313" key="3">
    <source>
        <dbReference type="Proteomes" id="UP000245489"/>
    </source>
</evidence>
<dbReference type="AlphaFoldDB" id="A0A316E9G3"/>
<dbReference type="InterPro" id="IPR011042">
    <property type="entry name" value="6-blade_b-propeller_TolB-like"/>
</dbReference>
<name>A0A316E9G3_9BACT</name>
<dbReference type="PANTHER" id="PTHR19328:SF75">
    <property type="entry name" value="ALDOSE SUGAR DEHYDROGENASE YLII"/>
    <property type="match status" value="1"/>
</dbReference>
<dbReference type="InterPro" id="IPR012938">
    <property type="entry name" value="Glc/Sorbosone_DH"/>
</dbReference>
<dbReference type="OrthoDB" id="9770043at2"/>
<keyword evidence="3" id="KW-1185">Reference proteome</keyword>